<evidence type="ECO:0000313" key="1">
    <source>
        <dbReference type="EMBL" id="KAJ8641760.1"/>
    </source>
</evidence>
<accession>A0ACC2M7Z3</accession>
<gene>
    <name evidence="1" type="ORF">MRB53_018454</name>
</gene>
<dbReference type="EMBL" id="CM056813">
    <property type="protein sequence ID" value="KAJ8641760.1"/>
    <property type="molecule type" value="Genomic_DNA"/>
</dbReference>
<evidence type="ECO:0000313" key="2">
    <source>
        <dbReference type="Proteomes" id="UP001234297"/>
    </source>
</evidence>
<sequence>MEKKQNILKYRERLDQTLALPDLVSENSVEALINHQLLHSSPCEIEGDLGDIVQRHATEVSNFLQMLRSSSGNKSEATKTHGISHSDWKIKKDDDQHRIMYREGPQGTPFHTMLIEGYVDGPIDMCLCVGWEATLFEKWWPQFSVPPFKIISSTCLKRIRIGEEISLVRVKVPWPMTTREAVLHTFELEYFQDDLIVVLMNTVSDTEHIEMRTHGFTRDGIPEARDIVRIDLVGGFALQKVSSNGTYFRTILNMDLKIEFVPPTLINFISRQLLGSGFKLYRKIVASAASGDEDFSKALQGPLYVRVQEGFKSHNKGKEIKAADDEKSKDEIGEGDAVEPAEAHKAVINHAFLSEIKEDDTQQVIHLEVDQSMNNFPSCQFPGPCHVNNLCCSPSPKEE</sequence>
<keyword evidence="2" id="KW-1185">Reference proteome</keyword>
<dbReference type="Proteomes" id="UP001234297">
    <property type="component" value="Chromosome 5"/>
</dbReference>
<reference evidence="1 2" key="1">
    <citation type="journal article" date="2022" name="Hortic Res">
        <title>A haplotype resolved chromosomal level avocado genome allows analysis of novel avocado genes.</title>
        <authorList>
            <person name="Nath O."/>
            <person name="Fletcher S.J."/>
            <person name="Hayward A."/>
            <person name="Shaw L.M."/>
            <person name="Masouleh A.K."/>
            <person name="Furtado A."/>
            <person name="Henry R.J."/>
            <person name="Mitter N."/>
        </authorList>
    </citation>
    <scope>NUCLEOTIDE SEQUENCE [LARGE SCALE GENOMIC DNA]</scope>
    <source>
        <strain evidence="2">cv. Hass</strain>
    </source>
</reference>
<organism evidence="1 2">
    <name type="scientific">Persea americana</name>
    <name type="common">Avocado</name>
    <dbReference type="NCBI Taxonomy" id="3435"/>
    <lineage>
        <taxon>Eukaryota</taxon>
        <taxon>Viridiplantae</taxon>
        <taxon>Streptophyta</taxon>
        <taxon>Embryophyta</taxon>
        <taxon>Tracheophyta</taxon>
        <taxon>Spermatophyta</taxon>
        <taxon>Magnoliopsida</taxon>
        <taxon>Magnoliidae</taxon>
        <taxon>Laurales</taxon>
        <taxon>Lauraceae</taxon>
        <taxon>Persea</taxon>
    </lineage>
</organism>
<name>A0ACC2M7Z3_PERAE</name>
<proteinExistence type="predicted"/>
<comment type="caution">
    <text evidence="1">The sequence shown here is derived from an EMBL/GenBank/DDBJ whole genome shotgun (WGS) entry which is preliminary data.</text>
</comment>
<protein>
    <submittedName>
        <fullName evidence="1">Uncharacterized protein</fullName>
    </submittedName>
</protein>